<dbReference type="PANTHER" id="PTHR46896:SF3">
    <property type="entry name" value="FI06413P-RELATED"/>
    <property type="match status" value="1"/>
</dbReference>
<dbReference type="PROSITE" id="PS50600">
    <property type="entry name" value="ULP_PROTEASE"/>
    <property type="match status" value="1"/>
</dbReference>
<dbReference type="GO" id="GO:0005737">
    <property type="term" value="C:cytoplasm"/>
    <property type="evidence" value="ECO:0007669"/>
    <property type="project" value="TreeGrafter"/>
</dbReference>
<feature type="region of interest" description="Disordered" evidence="6">
    <location>
        <begin position="716"/>
        <end position="761"/>
    </location>
</feature>
<feature type="region of interest" description="Disordered" evidence="6">
    <location>
        <begin position="301"/>
        <end position="326"/>
    </location>
</feature>
<keyword evidence="2" id="KW-0597">Phosphoprotein</keyword>
<keyword evidence="5" id="KW-0378">Hydrolase</keyword>
<dbReference type="AlphaFoldDB" id="A0A8I6SKT5"/>
<feature type="region of interest" description="Disordered" evidence="6">
    <location>
        <begin position="955"/>
        <end position="981"/>
    </location>
</feature>
<accession>A0A8I6SKT5</accession>
<proteinExistence type="inferred from homology"/>
<evidence type="ECO:0000256" key="6">
    <source>
        <dbReference type="SAM" id="MobiDB-lite"/>
    </source>
</evidence>
<dbReference type="PANTHER" id="PTHR46896">
    <property type="entry name" value="SENTRIN-SPECIFIC PROTEASE"/>
    <property type="match status" value="1"/>
</dbReference>
<dbReference type="FunFam" id="1.10.418.20:FF:000004">
    <property type="entry name" value="sentrin-specific protease 7 isoform X1"/>
    <property type="match status" value="1"/>
</dbReference>
<sequence>MDQRHYVVVTSEQQPFNVSEQVGSSVCDGLQLQSQLLTAQNTITIPINIQNEVTNIAETTELQLTLPQMEECATQLSIVPNNIIVPVQQYQPGETIILSSALPTFPIAQVSTSRIIFTPEDLGMTKESYLVTTTNGDNNVNTDNSITNSTSTQVTVVTPDGEEKEIVFCHSPEKLNVPYILYKVCRSIGIDDTMEGHMDCESEEVREQRKQQMQDLFVQCEQEEKMESTNDNQKPLKAKNNGVVYCSLCHVVSKDDKRCHQCRRALSRSSLTEIKMFNENSKEFEVKKRKCPRKHKKPDEPVCLTISSDEGEGDEEKDETLNNGKSITEENDHLTSLRLKEPIITETTEAPMQTRIEGGGVDLTELLDSPVLEKALLQCRTVRIGSYKVFPKEKLTLNEYGIKFKVPSMNGEQTMVKILRTDIVKVLAHFGNQMPVLFYYTTNGAGIKIRNALQMPHKPESIYFDPTSTVEMHRRITLLPDKIPGDTRLFIKSIYDGQCLLDELSSKEANEILVKTVPKEIPSHMATRAKDNFQGASSGSSAVVPKIQTIMVYPPPPTKGGISINTEDYACLGEDQFLNDVIIDFYLKWLFLTKLSPEDQKRTHIFSSFFYKRLTTKASPGGFNKYQDDPKLSPAEKRHARVKGWTKSVDLFSKDFIIIPINENCHWFLGIICFPGLTHAVRLSDNIPISIPSKRSTKRPVPSMIGATTITVVQSEPMITVEGEEEERDEADADDEDLEPNTSDDEGKESSQDGTELMDEATPRLTRSIKMEPEEPIKQPCILIFDSLAGASRSRVCATLREYLQVEYNLKHKGSKRDFSKDTVRGAVPKVPQQTNYTDCGLYVLQYVEAFFSRPITNFKMPIKMLKEWFPTDIVARKRYDIQQLLHKLMEEQKVDISRLNLPQLNLHPDGGGNTSLVNYSDEGDEFMEECDVAVEEGEIEDHEPTLGAMAMAESEIEDEEEEHFEEDELEEEEEEEDEDDRGIIAPEIVMKREIPDKKIVTVGVPQKPNLSNLGEITISSTNISASAAIGVKRKITPGTLKEVRNPRLSRQTTPDNKKMRSD</sequence>
<dbReference type="SUPFAM" id="SSF54001">
    <property type="entry name" value="Cysteine proteinases"/>
    <property type="match status" value="1"/>
</dbReference>
<feature type="domain" description="Ubiquitin-like protease family profile" evidence="7">
    <location>
        <begin position="562"/>
        <end position="851"/>
    </location>
</feature>
<dbReference type="InterPro" id="IPR051947">
    <property type="entry name" value="Sentrin-specific_protease"/>
</dbReference>
<dbReference type="OrthoDB" id="442460at2759"/>
<dbReference type="Proteomes" id="UP000494040">
    <property type="component" value="Unassembled WGS sequence"/>
</dbReference>
<dbReference type="EnsemblMetazoa" id="XM_024227844.1">
    <property type="protein sequence ID" value="XP_024083612.1"/>
    <property type="gene ID" value="LOC106662776"/>
</dbReference>
<feature type="compositionally biased region" description="Acidic residues" evidence="6">
    <location>
        <begin position="722"/>
        <end position="747"/>
    </location>
</feature>
<evidence type="ECO:0000256" key="5">
    <source>
        <dbReference type="ARBA" id="ARBA00022801"/>
    </source>
</evidence>
<evidence type="ECO:0000259" key="7">
    <source>
        <dbReference type="PROSITE" id="PS50600"/>
    </source>
</evidence>
<dbReference type="RefSeq" id="XP_024083612.1">
    <property type="nucleotide sequence ID" value="XM_024227844.1"/>
</dbReference>
<evidence type="ECO:0000256" key="2">
    <source>
        <dbReference type="ARBA" id="ARBA00022553"/>
    </source>
</evidence>
<dbReference type="KEGG" id="clec:106662776"/>
<dbReference type="GeneID" id="106662776"/>
<dbReference type="FunFam" id="1.10.418.20:FF:000001">
    <property type="entry name" value="sentrin-specific protease 6 isoform X1"/>
    <property type="match status" value="1"/>
</dbReference>
<dbReference type="Gene3D" id="1.10.418.20">
    <property type="match status" value="1"/>
</dbReference>
<organism evidence="8 9">
    <name type="scientific">Cimex lectularius</name>
    <name type="common">Bed bug</name>
    <name type="synonym">Acanthia lectularia</name>
    <dbReference type="NCBI Taxonomy" id="79782"/>
    <lineage>
        <taxon>Eukaryota</taxon>
        <taxon>Metazoa</taxon>
        <taxon>Ecdysozoa</taxon>
        <taxon>Arthropoda</taxon>
        <taxon>Hexapoda</taxon>
        <taxon>Insecta</taxon>
        <taxon>Pterygota</taxon>
        <taxon>Neoptera</taxon>
        <taxon>Paraneoptera</taxon>
        <taxon>Hemiptera</taxon>
        <taxon>Heteroptera</taxon>
        <taxon>Panheteroptera</taxon>
        <taxon>Cimicomorpha</taxon>
        <taxon>Cimicidae</taxon>
        <taxon>Cimex</taxon>
    </lineage>
</organism>
<dbReference type="GO" id="GO:0006508">
    <property type="term" value="P:proteolysis"/>
    <property type="evidence" value="ECO:0007669"/>
    <property type="project" value="UniProtKB-KW"/>
</dbReference>
<dbReference type="Gene3D" id="3.30.310.130">
    <property type="entry name" value="Ubiquitin-related"/>
    <property type="match status" value="1"/>
</dbReference>
<protein>
    <recommendedName>
        <fullName evidence="7">Ubiquitin-like protease family profile domain-containing protein</fullName>
    </recommendedName>
</protein>
<dbReference type="GO" id="GO:0005634">
    <property type="term" value="C:nucleus"/>
    <property type="evidence" value="ECO:0007669"/>
    <property type="project" value="TreeGrafter"/>
</dbReference>
<evidence type="ECO:0000256" key="4">
    <source>
        <dbReference type="ARBA" id="ARBA00022786"/>
    </source>
</evidence>
<dbReference type="InterPro" id="IPR038765">
    <property type="entry name" value="Papain-like_cys_pep_sf"/>
</dbReference>
<keyword evidence="3" id="KW-0645">Protease</keyword>
<feature type="region of interest" description="Disordered" evidence="6">
    <location>
        <begin position="1035"/>
        <end position="1063"/>
    </location>
</feature>
<dbReference type="GO" id="GO:0016926">
    <property type="term" value="P:protein desumoylation"/>
    <property type="evidence" value="ECO:0007669"/>
    <property type="project" value="TreeGrafter"/>
</dbReference>
<keyword evidence="9" id="KW-1185">Reference proteome</keyword>
<dbReference type="InterPro" id="IPR003653">
    <property type="entry name" value="Peptidase_C48_C"/>
</dbReference>
<keyword evidence="4" id="KW-0833">Ubl conjugation pathway</keyword>
<feature type="compositionally biased region" description="Acidic residues" evidence="6">
    <location>
        <begin position="309"/>
        <end position="318"/>
    </location>
</feature>
<evidence type="ECO:0000313" key="8">
    <source>
        <dbReference type="EnsemblMetazoa" id="XP_024083612.1"/>
    </source>
</evidence>
<reference evidence="8" key="1">
    <citation type="submission" date="2022-01" db="UniProtKB">
        <authorList>
            <consortium name="EnsemblMetazoa"/>
        </authorList>
    </citation>
    <scope>IDENTIFICATION</scope>
</reference>
<dbReference type="GO" id="GO:0070139">
    <property type="term" value="F:SUMO-specific endopeptidase activity"/>
    <property type="evidence" value="ECO:0007669"/>
    <property type="project" value="TreeGrafter"/>
</dbReference>
<evidence type="ECO:0000256" key="3">
    <source>
        <dbReference type="ARBA" id="ARBA00022670"/>
    </source>
</evidence>
<evidence type="ECO:0000256" key="1">
    <source>
        <dbReference type="ARBA" id="ARBA00005234"/>
    </source>
</evidence>
<evidence type="ECO:0000313" key="9">
    <source>
        <dbReference type="Proteomes" id="UP000494040"/>
    </source>
</evidence>
<dbReference type="Pfam" id="PF02902">
    <property type="entry name" value="Peptidase_C48"/>
    <property type="match status" value="1"/>
</dbReference>
<comment type="similarity">
    <text evidence="1">Belongs to the peptidase C48 family.</text>
</comment>
<name>A0A8I6SKT5_CIMLE</name>